<keyword evidence="2" id="KW-0732">Signal</keyword>
<organism evidence="3 4">
    <name type="scientific">Fusarium vanettenii (strain ATCC MYA-4622 / CBS 123669 / FGSC 9596 / NRRL 45880 / 77-13-4)</name>
    <name type="common">Fusarium solani subsp. pisi</name>
    <dbReference type="NCBI Taxonomy" id="660122"/>
    <lineage>
        <taxon>Eukaryota</taxon>
        <taxon>Fungi</taxon>
        <taxon>Dikarya</taxon>
        <taxon>Ascomycota</taxon>
        <taxon>Pezizomycotina</taxon>
        <taxon>Sordariomycetes</taxon>
        <taxon>Hypocreomycetidae</taxon>
        <taxon>Hypocreales</taxon>
        <taxon>Nectriaceae</taxon>
        <taxon>Fusarium</taxon>
        <taxon>Fusarium solani species complex</taxon>
        <taxon>Fusarium vanettenii</taxon>
    </lineage>
</organism>
<sequence>MTLLLVIKLILQCTHKARQYHGYGTTLYRHLQVATGLLAMFCFLDMVEYATLLPQIKPAAADSLVVNRFQLYIAGPAKAFYCLADGPIFIILVRVGLSLGGSQNQHGTPYRKSARILSLAVPFMLLVPVLTHIGYVCDFVSSMGRPYNDVSPGHLLFTAIRVDIACSVLVLSLSCIVLIHTASMAFTLHGFSANKFSSGQTLYIRCSVLWVLQAIFYTTFTCICYAYYGIKPLSSNDECLMEIELMDSEEIPLCVLSQLPGSYFYFFSVILVAGSKYLILRLLLKRSDVDELVEFFVDEDVELDTVSIASSEYS</sequence>
<keyword evidence="4" id="KW-1185">Reference proteome</keyword>
<protein>
    <recommendedName>
        <fullName evidence="5">G protein-coupled receptor</fullName>
    </recommendedName>
</protein>
<feature type="transmembrane region" description="Helical" evidence="1">
    <location>
        <begin position="263"/>
        <end position="284"/>
    </location>
</feature>
<dbReference type="KEGG" id="nhe:NECHADRAFT_78373"/>
<dbReference type="GeneID" id="9665030"/>
<dbReference type="HOGENOM" id="CLU_885930_0_0_1"/>
<name>C7ZF80_FUSV7</name>
<feature type="signal peptide" evidence="2">
    <location>
        <begin position="1"/>
        <end position="19"/>
    </location>
</feature>
<feature type="transmembrane region" description="Helical" evidence="1">
    <location>
        <begin position="116"/>
        <end position="135"/>
    </location>
</feature>
<evidence type="ECO:0000256" key="1">
    <source>
        <dbReference type="SAM" id="Phobius"/>
    </source>
</evidence>
<dbReference type="Proteomes" id="UP000005206">
    <property type="component" value="Chromosome 3"/>
</dbReference>
<keyword evidence="1" id="KW-0812">Transmembrane</keyword>
<dbReference type="InParanoid" id="C7ZF80"/>
<gene>
    <name evidence="3" type="ORF">NECHADRAFT_78373</name>
</gene>
<feature type="transmembrane region" description="Helical" evidence="1">
    <location>
        <begin position="202"/>
        <end position="228"/>
    </location>
</feature>
<accession>C7ZF80</accession>
<dbReference type="OrthoDB" id="10354289at2759"/>
<evidence type="ECO:0000313" key="3">
    <source>
        <dbReference type="EMBL" id="EEU37175.1"/>
    </source>
</evidence>
<dbReference type="AlphaFoldDB" id="C7ZF80"/>
<keyword evidence="1" id="KW-0472">Membrane</keyword>
<evidence type="ECO:0000313" key="4">
    <source>
        <dbReference type="Proteomes" id="UP000005206"/>
    </source>
</evidence>
<dbReference type="VEuPathDB" id="FungiDB:NECHADRAFT_78373"/>
<dbReference type="RefSeq" id="XP_003042888.1">
    <property type="nucleotide sequence ID" value="XM_003042842.1"/>
</dbReference>
<feature type="transmembrane region" description="Helical" evidence="1">
    <location>
        <begin position="155"/>
        <end position="181"/>
    </location>
</feature>
<evidence type="ECO:0000256" key="2">
    <source>
        <dbReference type="SAM" id="SignalP"/>
    </source>
</evidence>
<reference evidence="3 4" key="1">
    <citation type="journal article" date="2009" name="PLoS Genet.">
        <title>The genome of Nectria haematococca: contribution of supernumerary chromosomes to gene expansion.</title>
        <authorList>
            <person name="Coleman J.J."/>
            <person name="Rounsley S.D."/>
            <person name="Rodriguez-Carres M."/>
            <person name="Kuo A."/>
            <person name="Wasmann C.C."/>
            <person name="Grimwood J."/>
            <person name="Schmutz J."/>
            <person name="Taga M."/>
            <person name="White G.J."/>
            <person name="Zhou S."/>
            <person name="Schwartz D.C."/>
            <person name="Freitag M."/>
            <person name="Ma L.J."/>
            <person name="Danchin E.G."/>
            <person name="Henrissat B."/>
            <person name="Coutinho P.M."/>
            <person name="Nelson D.R."/>
            <person name="Straney D."/>
            <person name="Napoli C.A."/>
            <person name="Barker B.M."/>
            <person name="Gribskov M."/>
            <person name="Rep M."/>
            <person name="Kroken S."/>
            <person name="Molnar I."/>
            <person name="Rensing C."/>
            <person name="Kennell J.C."/>
            <person name="Zamora J."/>
            <person name="Farman M.L."/>
            <person name="Selker E.U."/>
            <person name="Salamov A."/>
            <person name="Shapiro H."/>
            <person name="Pangilinan J."/>
            <person name="Lindquist E."/>
            <person name="Lamers C."/>
            <person name="Grigoriev I.V."/>
            <person name="Geiser D.M."/>
            <person name="Covert S.F."/>
            <person name="Temporini E."/>
            <person name="Vanetten H.D."/>
        </authorList>
    </citation>
    <scope>NUCLEOTIDE SEQUENCE [LARGE SCALE GENOMIC DNA]</scope>
    <source>
        <strain evidence="4">ATCC MYA-4622 / CBS 123669 / FGSC 9596 / NRRL 45880 / 77-13-4</strain>
    </source>
</reference>
<evidence type="ECO:0008006" key="5">
    <source>
        <dbReference type="Google" id="ProtNLM"/>
    </source>
</evidence>
<feature type="chain" id="PRO_5002989069" description="G protein-coupled receptor" evidence="2">
    <location>
        <begin position="20"/>
        <end position="314"/>
    </location>
</feature>
<keyword evidence="1" id="KW-1133">Transmembrane helix</keyword>
<proteinExistence type="predicted"/>
<feature type="transmembrane region" description="Helical" evidence="1">
    <location>
        <begin position="26"/>
        <end position="47"/>
    </location>
</feature>
<dbReference type="EMBL" id="GG698923">
    <property type="protein sequence ID" value="EEU37175.1"/>
    <property type="molecule type" value="Genomic_DNA"/>
</dbReference>